<dbReference type="PATRIC" id="fig|651182.5.peg.3895"/>
<keyword evidence="8" id="KW-0406">Ion transport</keyword>
<evidence type="ECO:0000259" key="16">
    <source>
        <dbReference type="Pfam" id="PF07715"/>
    </source>
</evidence>
<keyword evidence="10 12" id="KW-0472">Membrane</keyword>
<keyword evidence="17" id="KW-0675">Receptor</keyword>
<dbReference type="CDD" id="cd01347">
    <property type="entry name" value="ligand_gated_channel"/>
    <property type="match status" value="1"/>
</dbReference>
<dbReference type="HOGENOM" id="CLU_008287_15_2_7"/>
<accession>K0NB19</accession>
<organism evidence="17 18">
    <name type="scientific">Desulfobacula toluolica (strain DSM 7467 / Tol2)</name>
    <dbReference type="NCBI Taxonomy" id="651182"/>
    <lineage>
        <taxon>Bacteria</taxon>
        <taxon>Pseudomonadati</taxon>
        <taxon>Thermodesulfobacteriota</taxon>
        <taxon>Desulfobacteria</taxon>
        <taxon>Desulfobacterales</taxon>
        <taxon>Desulfobacteraceae</taxon>
        <taxon>Desulfobacula</taxon>
    </lineage>
</organism>
<evidence type="ECO:0000313" key="17">
    <source>
        <dbReference type="EMBL" id="CCK81454.1"/>
    </source>
</evidence>
<feature type="domain" description="TonB-dependent receptor plug" evidence="16">
    <location>
        <begin position="67"/>
        <end position="173"/>
    </location>
</feature>
<comment type="subcellular location">
    <subcellularLocation>
        <location evidence="1 12">Cell outer membrane</location>
        <topology evidence="1 12">Multi-pass membrane protein</topology>
    </subcellularLocation>
</comment>
<feature type="domain" description="TonB-dependent receptor-like beta-barrel" evidence="15">
    <location>
        <begin position="307"/>
        <end position="667"/>
    </location>
</feature>
<dbReference type="InterPro" id="IPR039426">
    <property type="entry name" value="TonB-dep_rcpt-like"/>
</dbReference>
<dbReference type="Gene3D" id="2.40.170.20">
    <property type="entry name" value="TonB-dependent receptor, beta-barrel domain"/>
    <property type="match status" value="1"/>
</dbReference>
<evidence type="ECO:0000256" key="11">
    <source>
        <dbReference type="ARBA" id="ARBA00023237"/>
    </source>
</evidence>
<dbReference type="AlphaFoldDB" id="K0NB19"/>
<gene>
    <name evidence="17" type="ordered locus">TOL2_C32970</name>
</gene>
<keyword evidence="14" id="KW-1133">Transmembrane helix</keyword>
<dbReference type="OrthoDB" id="9763670at2"/>
<dbReference type="InterPro" id="IPR010917">
    <property type="entry name" value="TonB_rcpt_CS"/>
</dbReference>
<keyword evidence="2 12" id="KW-0813">Transport</keyword>
<dbReference type="Proteomes" id="UP000007347">
    <property type="component" value="Chromosome"/>
</dbReference>
<dbReference type="SUPFAM" id="SSF56935">
    <property type="entry name" value="Porins"/>
    <property type="match status" value="1"/>
</dbReference>
<evidence type="ECO:0000256" key="6">
    <source>
        <dbReference type="ARBA" id="ARBA00022729"/>
    </source>
</evidence>
<evidence type="ECO:0000256" key="12">
    <source>
        <dbReference type="PROSITE-ProRule" id="PRU01360"/>
    </source>
</evidence>
<dbReference type="PROSITE" id="PS52016">
    <property type="entry name" value="TONB_DEPENDENT_REC_3"/>
    <property type="match status" value="1"/>
</dbReference>
<keyword evidence="5 12" id="KW-0812">Transmembrane</keyword>
<dbReference type="InterPro" id="IPR036942">
    <property type="entry name" value="Beta-barrel_TonB_sf"/>
</dbReference>
<evidence type="ECO:0000313" key="18">
    <source>
        <dbReference type="Proteomes" id="UP000007347"/>
    </source>
</evidence>
<keyword evidence="18" id="KW-1185">Reference proteome</keyword>
<dbReference type="PROSITE" id="PS01156">
    <property type="entry name" value="TONB_DEPENDENT_REC_2"/>
    <property type="match status" value="1"/>
</dbReference>
<reference evidence="17 18" key="1">
    <citation type="journal article" date="2013" name="Environ. Microbiol.">
        <title>Complete genome, catabolic sub-proteomes and key-metabolites of Desulfobacula toluolica Tol2, a marine, aromatic compound-degrading, sulfate-reducing bacterium.</title>
        <authorList>
            <person name="Wohlbrand L."/>
            <person name="Jacob J.H."/>
            <person name="Kube M."/>
            <person name="Mussmann M."/>
            <person name="Jarling R."/>
            <person name="Beck A."/>
            <person name="Amann R."/>
            <person name="Wilkes H."/>
            <person name="Reinhardt R."/>
            <person name="Rabus R."/>
        </authorList>
    </citation>
    <scope>NUCLEOTIDE SEQUENCE [LARGE SCALE GENOMIC DNA]</scope>
    <source>
        <strain evidence="18">DSM 7467 / Tol2</strain>
    </source>
</reference>
<keyword evidence="11 12" id="KW-0998">Cell outer membrane</keyword>
<evidence type="ECO:0000256" key="7">
    <source>
        <dbReference type="ARBA" id="ARBA00023004"/>
    </source>
</evidence>
<keyword evidence="6" id="KW-0732">Signal</keyword>
<evidence type="ECO:0000256" key="14">
    <source>
        <dbReference type="SAM" id="Phobius"/>
    </source>
</evidence>
<dbReference type="GO" id="GO:0009279">
    <property type="term" value="C:cell outer membrane"/>
    <property type="evidence" value="ECO:0007669"/>
    <property type="project" value="UniProtKB-SubCell"/>
</dbReference>
<evidence type="ECO:0000256" key="3">
    <source>
        <dbReference type="ARBA" id="ARBA00022452"/>
    </source>
</evidence>
<dbReference type="RefSeq" id="WP_014958643.1">
    <property type="nucleotide sequence ID" value="NC_018645.1"/>
</dbReference>
<dbReference type="InterPro" id="IPR012910">
    <property type="entry name" value="Plug_dom"/>
</dbReference>
<dbReference type="EMBL" id="FO203503">
    <property type="protein sequence ID" value="CCK81454.1"/>
    <property type="molecule type" value="Genomic_DNA"/>
</dbReference>
<dbReference type="STRING" id="651182.TOL2_C32970"/>
<protein>
    <submittedName>
        <fullName evidence="17">TonB-dependent receptor, related to iron transport</fullName>
    </submittedName>
</protein>
<evidence type="ECO:0000256" key="4">
    <source>
        <dbReference type="ARBA" id="ARBA00022496"/>
    </source>
</evidence>
<keyword evidence="4" id="KW-0410">Iron transport</keyword>
<name>K0NB19_DESTT</name>
<sequence length="699" mass="78105">MIFDKDYYLWIWAVIFAAALSLAPLSATFAGIGEKGSGQNTTRQENARGEHKLESITVTAQKQKENVQDVPVSITVFNAQSIEDRKIESVKDIADFVPNLAIIDNGMSGMGTPSMRGLHVAPYTYTTTTGLYLDGVPMITGAGFEEALIDIERVEVLRGPQGTLYGKNTETGVINIISRQPDNEFKGKVSAAGGEDKKQEMSFSLSGPIQQDKVFFGVAGQYYQKDGFIENTDTGDMVDDREHWFGRAHLRWTPVEELDVSLIVSRLKYDEGDANMNLTEQGAAMFGLDAPLERKVTSNLDGCNKAARNAQSLKLVYGLTDSLTLTSVTTNRVYADRAVSDFDFSSATMMHVVDKDNNYEKISQELRLDSSAEQLKWLIGLYYDKDQNDINVVQDSMVPSMVGVKSRSTSGDAYAVFANLTCPLIGQLSLVGGLRYEQQDQEYEDHMSNFKVDDSWDALTPRIGLEYQFSTAIMTYAGVSKGYRSGGFNNLTTDPEYYSYDAEELWSYEIGVKSVFFNNRLVLNGAVYYMDISDMQVEEAVGPLTSYMTNAAEATAQGIELEMTAKVMDGMTLMAGFGYNNIEFDQFKDINGDYKGNKNPFAPEYTFNIGAQYRHDSGVYARADLIGYGKTYLDKANEYSRDAHEIVNTKIGYETEKFDIYLYAKNLFDKEYDLVGYYGGMYTIYSDPREIGLQAVYRF</sequence>
<keyword evidence="3 12" id="KW-1134">Transmembrane beta strand</keyword>
<proteinExistence type="inferred from homology"/>
<dbReference type="Pfam" id="PF07715">
    <property type="entry name" value="Plug"/>
    <property type="match status" value="1"/>
</dbReference>
<evidence type="ECO:0000256" key="13">
    <source>
        <dbReference type="RuleBase" id="RU003357"/>
    </source>
</evidence>
<evidence type="ECO:0000256" key="10">
    <source>
        <dbReference type="ARBA" id="ARBA00023136"/>
    </source>
</evidence>
<dbReference type="KEGG" id="dto:TOL2_C32970"/>
<keyword evidence="9 13" id="KW-0798">TonB box</keyword>
<feature type="transmembrane region" description="Helical" evidence="14">
    <location>
        <begin position="7"/>
        <end position="32"/>
    </location>
</feature>
<dbReference type="Pfam" id="PF00593">
    <property type="entry name" value="TonB_dep_Rec_b-barrel"/>
    <property type="match status" value="1"/>
</dbReference>
<evidence type="ECO:0000256" key="2">
    <source>
        <dbReference type="ARBA" id="ARBA00022448"/>
    </source>
</evidence>
<dbReference type="InterPro" id="IPR000531">
    <property type="entry name" value="Beta-barrel_TonB"/>
</dbReference>
<evidence type="ECO:0000259" key="15">
    <source>
        <dbReference type="Pfam" id="PF00593"/>
    </source>
</evidence>
<dbReference type="PANTHER" id="PTHR32552">
    <property type="entry name" value="FERRICHROME IRON RECEPTOR-RELATED"/>
    <property type="match status" value="1"/>
</dbReference>
<keyword evidence="7" id="KW-0408">Iron</keyword>
<dbReference type="PANTHER" id="PTHR32552:SF81">
    <property type="entry name" value="TONB-DEPENDENT OUTER MEMBRANE RECEPTOR"/>
    <property type="match status" value="1"/>
</dbReference>
<evidence type="ECO:0000256" key="8">
    <source>
        <dbReference type="ARBA" id="ARBA00023065"/>
    </source>
</evidence>
<evidence type="ECO:0000256" key="9">
    <source>
        <dbReference type="ARBA" id="ARBA00023077"/>
    </source>
</evidence>
<dbReference type="GO" id="GO:0006826">
    <property type="term" value="P:iron ion transport"/>
    <property type="evidence" value="ECO:0007669"/>
    <property type="project" value="UniProtKB-KW"/>
</dbReference>
<comment type="similarity">
    <text evidence="12 13">Belongs to the TonB-dependent receptor family.</text>
</comment>
<evidence type="ECO:0000256" key="1">
    <source>
        <dbReference type="ARBA" id="ARBA00004571"/>
    </source>
</evidence>
<evidence type="ECO:0000256" key="5">
    <source>
        <dbReference type="ARBA" id="ARBA00022692"/>
    </source>
</evidence>